<proteinExistence type="predicted"/>
<keyword evidence="1" id="KW-0285">Flavoprotein</keyword>
<dbReference type="CDD" id="cd04730">
    <property type="entry name" value="NPD_like"/>
    <property type="match status" value="1"/>
</dbReference>
<dbReference type="PANTHER" id="PTHR32332">
    <property type="entry name" value="2-NITROPROPANE DIOXYGENASE"/>
    <property type="match status" value="1"/>
</dbReference>
<reference evidence="4" key="1">
    <citation type="submission" date="2022-08" db="EMBL/GenBank/DDBJ databases">
        <title>Whole genome sequencing of non-tuberculosis mycobacteria type-strains.</title>
        <authorList>
            <person name="Igarashi Y."/>
            <person name="Osugi A."/>
            <person name="Mitarai S."/>
        </authorList>
    </citation>
    <scope>NUCLEOTIDE SEQUENCE</scope>
    <source>
        <strain evidence="4">DSM 45127</strain>
    </source>
</reference>
<sequence>MLSTPWSRSIGLRVPIVNAPMGGVAGGKLAAGVSAAGGLGMVGMGTAGSTAALHAELPHVSGTFGIGLVDWVMRKEEGLFDAALAARPALISVSFGTDLSWVGRVHDAGILAATQVYNAAEARRAQDAGVDVLVARGCEGGGHGEATIGTLPLLDAVLDAVSVPVLAAGGIASPRSLAAVLAAGASGAWLGTCLSASVEALISDAGRRALIEARETDTESTRVYDIVRHLPWTERFPSRVLRNDFVARWTGHEEALAENADAEAELVAAIAADDRRIAAVDAGQGVGMVADASPVGEVIDRLCSGAYELLSHWGRPTVGETGTAGIVGAAGET</sequence>
<organism evidence="4 5">
    <name type="scientific">Mycobacterium paraterrae</name>
    <dbReference type="NCBI Taxonomy" id="577492"/>
    <lineage>
        <taxon>Bacteria</taxon>
        <taxon>Bacillati</taxon>
        <taxon>Actinomycetota</taxon>
        <taxon>Actinomycetes</taxon>
        <taxon>Mycobacteriales</taxon>
        <taxon>Mycobacteriaceae</taxon>
        <taxon>Mycobacterium</taxon>
    </lineage>
</organism>
<dbReference type="Proteomes" id="UP001055336">
    <property type="component" value="Chromosome"/>
</dbReference>
<dbReference type="SUPFAM" id="SSF51412">
    <property type="entry name" value="Inosine monophosphate dehydrogenase (IMPDH)"/>
    <property type="match status" value="1"/>
</dbReference>
<dbReference type="InterPro" id="IPR004136">
    <property type="entry name" value="NMO"/>
</dbReference>
<dbReference type="InterPro" id="IPR013785">
    <property type="entry name" value="Aldolase_TIM"/>
</dbReference>
<name>A0ABY3VEA9_9MYCO</name>
<evidence type="ECO:0000256" key="3">
    <source>
        <dbReference type="ARBA" id="ARBA00023002"/>
    </source>
</evidence>
<dbReference type="Pfam" id="PF03060">
    <property type="entry name" value="NMO"/>
    <property type="match status" value="1"/>
</dbReference>
<dbReference type="Gene3D" id="3.20.20.70">
    <property type="entry name" value="Aldolase class I"/>
    <property type="match status" value="1"/>
</dbReference>
<keyword evidence="3" id="KW-0560">Oxidoreductase</keyword>
<evidence type="ECO:0000313" key="5">
    <source>
        <dbReference type="Proteomes" id="UP001055336"/>
    </source>
</evidence>
<evidence type="ECO:0000313" key="4">
    <source>
        <dbReference type="EMBL" id="UMB67770.1"/>
    </source>
</evidence>
<dbReference type="PANTHER" id="PTHR32332:SF31">
    <property type="entry name" value="2-NITROPROPANE DIOXYGENASE FAMILY, PUTATIVE (AFU_ORTHOLOGUE AFUA_2G09850)-RELATED"/>
    <property type="match status" value="1"/>
</dbReference>
<dbReference type="EMBL" id="CP092488">
    <property type="protein sequence ID" value="UMB67770.1"/>
    <property type="molecule type" value="Genomic_DNA"/>
</dbReference>
<evidence type="ECO:0000256" key="2">
    <source>
        <dbReference type="ARBA" id="ARBA00022643"/>
    </source>
</evidence>
<evidence type="ECO:0000256" key="1">
    <source>
        <dbReference type="ARBA" id="ARBA00022630"/>
    </source>
</evidence>
<protein>
    <submittedName>
        <fullName evidence="4">Nitronate monooxygenase</fullName>
    </submittedName>
</protein>
<keyword evidence="5" id="KW-1185">Reference proteome</keyword>
<gene>
    <name evidence="4" type="ORF">MKK62_14830</name>
</gene>
<keyword evidence="2" id="KW-0288">FMN</keyword>
<dbReference type="RefSeq" id="WP_240258231.1">
    <property type="nucleotide sequence ID" value="NZ_CP092488.2"/>
</dbReference>
<keyword evidence="4" id="KW-0503">Monooxygenase</keyword>
<accession>A0ABY3VEA9</accession>
<dbReference type="GO" id="GO:0004497">
    <property type="term" value="F:monooxygenase activity"/>
    <property type="evidence" value="ECO:0007669"/>
    <property type="project" value="UniProtKB-KW"/>
</dbReference>